<dbReference type="RefSeq" id="XP_057424909.1">
    <property type="nucleotide sequence ID" value="XM_057568926.1"/>
</dbReference>
<proteinExistence type="evidence at transcript level"/>
<dbReference type="PANTHER" id="PTHR33669">
    <property type="entry name" value="PROTEIN NEGATIVE REGULATOR OF RESISTANCE"/>
    <property type="match status" value="1"/>
</dbReference>
<keyword evidence="3" id="KW-0539">Nucleus</keyword>
<dbReference type="InterPro" id="IPR031425">
    <property type="entry name" value="NPR1/NH1-interacting"/>
</dbReference>
<organism evidence="5">
    <name type="scientific">Lotus japonicus</name>
    <name type="common">Lotus corniculatus var. japonicus</name>
    <dbReference type="NCBI Taxonomy" id="34305"/>
    <lineage>
        <taxon>Eukaryota</taxon>
        <taxon>Viridiplantae</taxon>
        <taxon>Streptophyta</taxon>
        <taxon>Embryophyta</taxon>
        <taxon>Tracheophyta</taxon>
        <taxon>Spermatophyta</taxon>
        <taxon>Magnoliopsida</taxon>
        <taxon>eudicotyledons</taxon>
        <taxon>Gunneridae</taxon>
        <taxon>Pentapetalae</taxon>
        <taxon>rosids</taxon>
        <taxon>fabids</taxon>
        <taxon>Fabales</taxon>
        <taxon>Fabaceae</taxon>
        <taxon>Papilionoideae</taxon>
        <taxon>50 kb inversion clade</taxon>
        <taxon>NPAAA clade</taxon>
        <taxon>Hologalegina</taxon>
        <taxon>robinioid clade</taxon>
        <taxon>Loteae</taxon>
        <taxon>Lotus</taxon>
    </lineage>
</organism>
<feature type="compositionally biased region" description="Basic and acidic residues" evidence="4">
    <location>
        <begin position="91"/>
        <end position="100"/>
    </location>
</feature>
<dbReference type="EMBL" id="BT138929">
    <property type="protein sequence ID" value="AFK38724.1"/>
    <property type="molecule type" value="mRNA"/>
</dbReference>
<reference evidence="5" key="1">
    <citation type="submission" date="2012-05" db="EMBL/GenBank/DDBJ databases">
        <authorList>
            <person name="Krishnakumar V."/>
            <person name="Cheung F."/>
            <person name="Xiao Y."/>
            <person name="Chan A."/>
            <person name="Moskal W.A."/>
            <person name="Town C.D."/>
        </authorList>
    </citation>
    <scope>NUCLEOTIDE SEQUENCE</scope>
</reference>
<dbReference type="GO" id="GO:0010112">
    <property type="term" value="P:regulation of systemic acquired resistance"/>
    <property type="evidence" value="ECO:0007669"/>
    <property type="project" value="InterPro"/>
</dbReference>
<dbReference type="GeneID" id="130718345"/>
<evidence type="ECO:0000313" key="5">
    <source>
        <dbReference type="EMBL" id="AFK38724.1"/>
    </source>
</evidence>
<evidence type="ECO:0000256" key="2">
    <source>
        <dbReference type="ARBA" id="ARBA00009937"/>
    </source>
</evidence>
<evidence type="ECO:0000256" key="3">
    <source>
        <dbReference type="ARBA" id="ARBA00023242"/>
    </source>
</evidence>
<feature type="region of interest" description="Disordered" evidence="4">
    <location>
        <begin position="79"/>
        <end position="109"/>
    </location>
</feature>
<dbReference type="Pfam" id="PF15699">
    <property type="entry name" value="NPR1_interact"/>
    <property type="match status" value="1"/>
</dbReference>
<evidence type="ECO:0000256" key="4">
    <source>
        <dbReference type="SAM" id="MobiDB-lite"/>
    </source>
</evidence>
<dbReference type="KEGG" id="lja:130718345"/>
<dbReference type="OrthoDB" id="1436837at2759"/>
<comment type="similarity">
    <text evidence="2">Belongs to the NPR1-interactor family.</text>
</comment>
<comment type="subcellular location">
    <subcellularLocation>
        <location evidence="1">Nucleus</location>
    </subcellularLocation>
</comment>
<name>I3SEN2_LOTJA</name>
<dbReference type="GO" id="GO:0005634">
    <property type="term" value="C:nucleus"/>
    <property type="evidence" value="ECO:0007669"/>
    <property type="project" value="UniProtKB-SubCell"/>
</dbReference>
<dbReference type="OMA" id="KREVRND"/>
<sequence length="117" mass="14051">MDMENNKRSEIIRNNDDDDEMKMEKFYSLLRSFRDARDRRRRELQDLENNQLSNKKIKVETAAASFEWQDFTTEIHFRKPPSIFPNPVPRDTNKVKDNNKGKKKEQLHKDLDLNLAL</sequence>
<accession>I3SEN2</accession>
<dbReference type="AlphaFoldDB" id="I3SEN2"/>
<evidence type="ECO:0000256" key="1">
    <source>
        <dbReference type="ARBA" id="ARBA00004123"/>
    </source>
</evidence>
<dbReference type="PANTHER" id="PTHR33669:SF1">
    <property type="entry name" value="PROTEIN NIM1-INTERACTING 1"/>
    <property type="match status" value="1"/>
</dbReference>
<protein>
    <submittedName>
        <fullName evidence="5">Uncharacterized protein</fullName>
    </submittedName>
</protein>